<protein>
    <recommendedName>
        <fullName evidence="2">Serine hydrolase domain-containing protein</fullName>
    </recommendedName>
</protein>
<dbReference type="Pfam" id="PF03959">
    <property type="entry name" value="FSH1"/>
    <property type="match status" value="1"/>
</dbReference>
<gene>
    <name evidence="3" type="ORF">EMPG_17106</name>
</gene>
<keyword evidence="4" id="KW-1185">Reference proteome</keyword>
<feature type="domain" description="Serine hydrolase" evidence="2">
    <location>
        <begin position="25"/>
        <end position="207"/>
    </location>
</feature>
<dbReference type="PANTHER" id="PTHR48070:SF6">
    <property type="entry name" value="ESTERASE OVCA2"/>
    <property type="match status" value="1"/>
</dbReference>
<evidence type="ECO:0000259" key="2">
    <source>
        <dbReference type="Pfam" id="PF03959"/>
    </source>
</evidence>
<dbReference type="Proteomes" id="UP000053573">
    <property type="component" value="Unassembled WGS sequence"/>
</dbReference>
<comment type="caution">
    <text evidence="3">The sequence shown here is derived from an EMBL/GenBank/DDBJ whole genome shotgun (WGS) entry which is preliminary data.</text>
</comment>
<dbReference type="AlphaFoldDB" id="A0A0H1B8L6"/>
<dbReference type="STRING" id="2060906.A0A0H1B8L6"/>
<dbReference type="GO" id="GO:0005737">
    <property type="term" value="C:cytoplasm"/>
    <property type="evidence" value="ECO:0007669"/>
    <property type="project" value="TreeGrafter"/>
</dbReference>
<name>A0A0H1B8L6_9EURO</name>
<dbReference type="InterPro" id="IPR029058">
    <property type="entry name" value="AB_hydrolase_fold"/>
</dbReference>
<dbReference type="Gene3D" id="3.40.50.1820">
    <property type="entry name" value="alpha/beta hydrolase"/>
    <property type="match status" value="1"/>
</dbReference>
<dbReference type="EMBL" id="LDEV01002830">
    <property type="protein sequence ID" value="KLJ07413.1"/>
    <property type="molecule type" value="Genomic_DNA"/>
</dbReference>
<proteinExistence type="predicted"/>
<dbReference type="PANTHER" id="PTHR48070">
    <property type="entry name" value="ESTERASE OVCA2"/>
    <property type="match status" value="1"/>
</dbReference>
<dbReference type="GO" id="GO:0016787">
    <property type="term" value="F:hydrolase activity"/>
    <property type="evidence" value="ECO:0007669"/>
    <property type="project" value="UniProtKB-KW"/>
</dbReference>
<evidence type="ECO:0000313" key="4">
    <source>
        <dbReference type="Proteomes" id="UP000053573"/>
    </source>
</evidence>
<dbReference type="InterPro" id="IPR050593">
    <property type="entry name" value="LovG"/>
</dbReference>
<accession>A0A0H1B8L6</accession>
<evidence type="ECO:0000256" key="1">
    <source>
        <dbReference type="ARBA" id="ARBA00022801"/>
    </source>
</evidence>
<sequence length="233" mass="26158">MPLLIHELFLDIQNPDRLYSTSYVAAIRYELGGDHEYHFVEGCLPWPIAPEITSLVTSKEETFAYYNPDSPETILKALDDLDRYIEDEGPFDGVLGFSQGAVLAASFGVRKYQQDPANQRINPILKCNILISAALPLSWQDLLRGEVHYVTTKQSEEDPVNVPTVIIWGQEDPHLPNFDAVILELRRSPNVVTCKHSGGHEVPSSTAMEALAETVKMIKRTIDMARKRHVISS</sequence>
<dbReference type="InterPro" id="IPR005645">
    <property type="entry name" value="FSH-like_dom"/>
</dbReference>
<organism evidence="3 4">
    <name type="scientific">Blastomyces silverae</name>
    <dbReference type="NCBI Taxonomy" id="2060906"/>
    <lineage>
        <taxon>Eukaryota</taxon>
        <taxon>Fungi</taxon>
        <taxon>Dikarya</taxon>
        <taxon>Ascomycota</taxon>
        <taxon>Pezizomycotina</taxon>
        <taxon>Eurotiomycetes</taxon>
        <taxon>Eurotiomycetidae</taxon>
        <taxon>Onygenales</taxon>
        <taxon>Ajellomycetaceae</taxon>
        <taxon>Blastomyces</taxon>
    </lineage>
</organism>
<evidence type="ECO:0000313" key="3">
    <source>
        <dbReference type="EMBL" id="KLJ07413.1"/>
    </source>
</evidence>
<reference evidence="4" key="1">
    <citation type="journal article" date="2015" name="PLoS Genet.">
        <title>The dynamic genome and transcriptome of the human fungal pathogen Blastomyces and close relative Emmonsia.</title>
        <authorList>
            <person name="Munoz J.F."/>
            <person name="Gauthier G.M."/>
            <person name="Desjardins C.A."/>
            <person name="Gallo J.E."/>
            <person name="Holder J."/>
            <person name="Sullivan T.D."/>
            <person name="Marty A.J."/>
            <person name="Carmen J.C."/>
            <person name="Chen Z."/>
            <person name="Ding L."/>
            <person name="Gujja S."/>
            <person name="Magrini V."/>
            <person name="Misas E."/>
            <person name="Mitreva M."/>
            <person name="Priest M."/>
            <person name="Saif S."/>
            <person name="Whiston E.A."/>
            <person name="Young S."/>
            <person name="Zeng Q."/>
            <person name="Goldman W.E."/>
            <person name="Mardis E.R."/>
            <person name="Taylor J.W."/>
            <person name="McEwen J.G."/>
            <person name="Clay O.K."/>
            <person name="Klein B.S."/>
            <person name="Cuomo C.A."/>
        </authorList>
    </citation>
    <scope>NUCLEOTIDE SEQUENCE [LARGE SCALE GENOMIC DNA]</scope>
    <source>
        <strain evidence="4">UAMH 139</strain>
    </source>
</reference>
<dbReference type="OrthoDB" id="414698at2759"/>
<dbReference type="GO" id="GO:0019748">
    <property type="term" value="P:secondary metabolic process"/>
    <property type="evidence" value="ECO:0007669"/>
    <property type="project" value="TreeGrafter"/>
</dbReference>
<keyword evidence="1" id="KW-0378">Hydrolase</keyword>
<dbReference type="GO" id="GO:0005634">
    <property type="term" value="C:nucleus"/>
    <property type="evidence" value="ECO:0007669"/>
    <property type="project" value="TreeGrafter"/>
</dbReference>
<dbReference type="SUPFAM" id="SSF53474">
    <property type="entry name" value="alpha/beta-Hydrolases"/>
    <property type="match status" value="1"/>
</dbReference>